<dbReference type="InterPro" id="IPR007085">
    <property type="entry name" value="DNA/pantothenate-metab_flavo_C"/>
</dbReference>
<sequence>MQGFVVLAVTGGIAAYKSAALCSLLTQRGYEVQVLMTQHATRFVQPLTFQALSKHPVVVDTFAEPNPGEIAHIAIADRADVFVIAPATANVIGKLAHGIADDMVTTTALAVTAPVVVAPAMNVHMLAHPAVQENLRILRQRGVILVDPGSGPLACGYTGRGRLAEPEDIADVVGAVLARRHDFAGCRVLVTAGPTVEDIDPVRFLSNGSSGKMGYAIAQAAAGRGAEVVLVSGPVALEPPAGVEVVRVRSTEEMLRAVEAAFPQADIFISAAAPADFRPAVRLDRKWKKQDGVPELRLEPTPDILAAMGDKRRPDQVLVGFAAETGDPVASAREKLRRKHLDLVVANDITAEGAGFGADTNVVTLVDAEGETPLPCMDKRDVADRILDKVAELRRTKLS</sequence>
<comment type="function">
    <text evidence="3">Catalyzes two sequential steps in the biosynthesis of coenzyme A. In the first step cysteine is conjugated to 4'-phosphopantothenate to form 4-phosphopantothenoylcysteine. In the second step the latter compound is decarboxylated to form 4'-phosphopantotheine.</text>
</comment>
<keyword evidence="8" id="KW-1185">Reference proteome</keyword>
<feature type="domain" description="DNA/pantothenate metabolism flavoprotein C-terminal" evidence="6">
    <location>
        <begin position="184"/>
        <end position="392"/>
    </location>
</feature>
<evidence type="ECO:0000256" key="1">
    <source>
        <dbReference type="ARBA" id="ARBA00022793"/>
    </source>
</evidence>
<dbReference type="SUPFAM" id="SSF102645">
    <property type="entry name" value="CoaB-like"/>
    <property type="match status" value="1"/>
</dbReference>
<comment type="pathway">
    <text evidence="3 4">Cofactor biosynthesis; coenzyme A biosynthesis; CoA from (R)-pantothenate: step 2/5.</text>
</comment>
<keyword evidence="3" id="KW-0460">Magnesium</keyword>
<dbReference type="Pfam" id="PF02441">
    <property type="entry name" value="Flavoprotein"/>
    <property type="match status" value="1"/>
</dbReference>
<dbReference type="GO" id="GO:0004633">
    <property type="term" value="F:phosphopantothenoylcysteine decarboxylase activity"/>
    <property type="evidence" value="ECO:0007669"/>
    <property type="project" value="UniProtKB-UniRule"/>
</dbReference>
<feature type="binding site" evidence="3">
    <location>
        <position position="339"/>
    </location>
    <ligand>
        <name>CTP</name>
        <dbReference type="ChEBI" id="CHEBI:37563"/>
    </ligand>
</feature>
<comment type="catalytic activity">
    <reaction evidence="3 4">
        <text>N-[(R)-4-phosphopantothenoyl]-L-cysteine + H(+) = (R)-4'-phosphopantetheine + CO2</text>
        <dbReference type="Rhea" id="RHEA:16793"/>
        <dbReference type="ChEBI" id="CHEBI:15378"/>
        <dbReference type="ChEBI" id="CHEBI:16526"/>
        <dbReference type="ChEBI" id="CHEBI:59458"/>
        <dbReference type="ChEBI" id="CHEBI:61723"/>
        <dbReference type="EC" id="4.1.1.36"/>
    </reaction>
</comment>
<dbReference type="GO" id="GO:0015937">
    <property type="term" value="P:coenzyme A biosynthetic process"/>
    <property type="evidence" value="ECO:0007669"/>
    <property type="project" value="UniProtKB-UniRule"/>
</dbReference>
<feature type="binding site" evidence="3">
    <location>
        <position position="286"/>
    </location>
    <ligand>
        <name>CTP</name>
        <dbReference type="ChEBI" id="CHEBI:37563"/>
    </ligand>
</feature>
<dbReference type="Proteomes" id="UP000637695">
    <property type="component" value="Unassembled WGS sequence"/>
</dbReference>
<comment type="similarity">
    <text evidence="3 4">In the N-terminal section; belongs to the HFCD (homo-oligomeric flavin containing Cys decarboxylase) superfamily.</text>
</comment>
<keyword evidence="3 4" id="KW-0288">FMN</keyword>
<feature type="domain" description="Flavoprotein" evidence="5">
    <location>
        <begin position="5"/>
        <end position="173"/>
    </location>
</feature>
<keyword evidence="3 4" id="KW-0285">Flavoprotein</keyword>
<keyword evidence="3 4" id="KW-0436">Ligase</keyword>
<gene>
    <name evidence="3 7" type="primary">coaBC</name>
    <name evidence="7" type="ORF">GCM10010885_03910</name>
</gene>
<dbReference type="Pfam" id="PF04127">
    <property type="entry name" value="DFP"/>
    <property type="match status" value="1"/>
</dbReference>
<evidence type="ECO:0000313" key="8">
    <source>
        <dbReference type="Proteomes" id="UP000637695"/>
    </source>
</evidence>
<feature type="binding site" evidence="3">
    <location>
        <begin position="302"/>
        <end position="305"/>
    </location>
    <ligand>
        <name>CTP</name>
        <dbReference type="ChEBI" id="CHEBI:37563"/>
    </ligand>
</feature>
<organism evidence="7 8">
    <name type="scientific">Alicyclobacillus cellulosilyticus</name>
    <dbReference type="NCBI Taxonomy" id="1003997"/>
    <lineage>
        <taxon>Bacteria</taxon>
        <taxon>Bacillati</taxon>
        <taxon>Bacillota</taxon>
        <taxon>Bacilli</taxon>
        <taxon>Bacillales</taxon>
        <taxon>Alicyclobacillaceae</taxon>
        <taxon>Alicyclobacillus</taxon>
    </lineage>
</organism>
<dbReference type="InterPro" id="IPR036551">
    <property type="entry name" value="Flavin_trans-like"/>
</dbReference>
<dbReference type="RefSeq" id="WP_188880826.1">
    <property type="nucleotide sequence ID" value="NZ_BMOY01000003.1"/>
</dbReference>
<feature type="region of interest" description="Phosphopantothenate--cysteine ligase" evidence="3">
    <location>
        <begin position="188"/>
        <end position="399"/>
    </location>
</feature>
<dbReference type="EMBL" id="BMOY01000003">
    <property type="protein sequence ID" value="GGI97476.1"/>
    <property type="molecule type" value="Genomic_DNA"/>
</dbReference>
<evidence type="ECO:0000313" key="7">
    <source>
        <dbReference type="EMBL" id="GGI97476.1"/>
    </source>
</evidence>
<comment type="cofactor">
    <cofactor evidence="3">
        <name>Mg(2+)</name>
        <dbReference type="ChEBI" id="CHEBI:18420"/>
    </cofactor>
</comment>
<protein>
    <recommendedName>
        <fullName evidence="3">Coenzyme A biosynthesis bifunctional protein CoaBC</fullName>
    </recommendedName>
    <alternativeName>
        <fullName evidence="3">DNA/pantothenate metabolism flavoprotein</fullName>
    </alternativeName>
    <alternativeName>
        <fullName evidence="3">Phosphopantothenoylcysteine synthetase/decarboxylase</fullName>
        <shortName evidence="3">PPCS-PPCDC</shortName>
    </alternativeName>
    <domain>
        <recommendedName>
            <fullName evidence="3">Phosphopantothenoylcysteine decarboxylase</fullName>
            <shortName evidence="3">PPC decarboxylase</shortName>
            <shortName evidence="3">PPC-DC</shortName>
            <ecNumber evidence="3">4.1.1.36</ecNumber>
        </recommendedName>
        <alternativeName>
            <fullName evidence="3">CoaC</fullName>
        </alternativeName>
    </domain>
    <domain>
        <recommendedName>
            <fullName evidence="3">Phosphopantothenate--cysteine ligase</fullName>
            <ecNumber evidence="3">6.3.2.5</ecNumber>
        </recommendedName>
        <alternativeName>
            <fullName evidence="3">CoaB</fullName>
        </alternativeName>
        <alternativeName>
            <fullName evidence="3">Phosphopantothenoylcysteine synthetase</fullName>
            <shortName evidence="3">PPC synthetase</shortName>
            <shortName evidence="3">PPC-S</shortName>
        </alternativeName>
    </domain>
</protein>
<dbReference type="HAMAP" id="MF_02225">
    <property type="entry name" value="CoaBC"/>
    <property type="match status" value="1"/>
</dbReference>
<dbReference type="PANTHER" id="PTHR14359:SF6">
    <property type="entry name" value="PHOSPHOPANTOTHENOYLCYSTEINE DECARBOXYLASE"/>
    <property type="match status" value="1"/>
</dbReference>
<dbReference type="InterPro" id="IPR003382">
    <property type="entry name" value="Flavoprotein"/>
</dbReference>
<comment type="cofactor">
    <cofactor evidence="3">
        <name>FMN</name>
        <dbReference type="ChEBI" id="CHEBI:58210"/>
    </cofactor>
    <text evidence="3">Binds 1 FMN per subunit.</text>
</comment>
<feature type="active site" description="Proton donor" evidence="3">
    <location>
        <position position="155"/>
    </location>
</feature>
<dbReference type="GO" id="GO:0015941">
    <property type="term" value="P:pantothenate catabolic process"/>
    <property type="evidence" value="ECO:0007669"/>
    <property type="project" value="InterPro"/>
</dbReference>
<feature type="binding site" evidence="3">
    <location>
        <position position="321"/>
    </location>
    <ligand>
        <name>CTP</name>
        <dbReference type="ChEBI" id="CHEBI:37563"/>
    </ligand>
</feature>
<feature type="binding site" evidence="3">
    <location>
        <position position="335"/>
    </location>
    <ligand>
        <name>CTP</name>
        <dbReference type="ChEBI" id="CHEBI:37563"/>
    </ligand>
</feature>
<dbReference type="AlphaFoldDB" id="A0A917NG02"/>
<accession>A0A917NG02</accession>
<keyword evidence="3" id="KW-0479">Metal-binding</keyword>
<dbReference type="GO" id="GO:0010181">
    <property type="term" value="F:FMN binding"/>
    <property type="evidence" value="ECO:0007669"/>
    <property type="project" value="UniProtKB-UniRule"/>
</dbReference>
<keyword evidence="3" id="KW-0511">Multifunctional enzyme</keyword>
<comment type="similarity">
    <text evidence="3 4">In the C-terminal section; belongs to the PPC synthetase family.</text>
</comment>
<comment type="function">
    <text evidence="4">Catalyzes two steps in the biosynthesis of coenzyme A. In the first step cysteine is conjugated to 4'-phosphopantothenate to form 4-phosphopantothenoylcysteine, in the latter compound is decarboxylated to form 4'-phosphopantotheine.</text>
</comment>
<comment type="catalytic activity">
    <reaction evidence="3 4">
        <text>(R)-4'-phosphopantothenate + L-cysteine + CTP = N-[(R)-4-phosphopantothenoyl]-L-cysteine + CMP + diphosphate + H(+)</text>
        <dbReference type="Rhea" id="RHEA:19397"/>
        <dbReference type="ChEBI" id="CHEBI:10986"/>
        <dbReference type="ChEBI" id="CHEBI:15378"/>
        <dbReference type="ChEBI" id="CHEBI:33019"/>
        <dbReference type="ChEBI" id="CHEBI:35235"/>
        <dbReference type="ChEBI" id="CHEBI:37563"/>
        <dbReference type="ChEBI" id="CHEBI:59458"/>
        <dbReference type="ChEBI" id="CHEBI:60377"/>
        <dbReference type="EC" id="6.3.2.5"/>
    </reaction>
</comment>
<dbReference type="GO" id="GO:0004632">
    <property type="term" value="F:phosphopantothenate--cysteine ligase activity"/>
    <property type="evidence" value="ECO:0007669"/>
    <property type="project" value="UniProtKB-UniRule"/>
</dbReference>
<dbReference type="GO" id="GO:0046872">
    <property type="term" value="F:metal ion binding"/>
    <property type="evidence" value="ECO:0007669"/>
    <property type="project" value="UniProtKB-KW"/>
</dbReference>
<dbReference type="GO" id="GO:0071513">
    <property type="term" value="C:phosphopantothenoylcysteine decarboxylase complex"/>
    <property type="evidence" value="ECO:0007669"/>
    <property type="project" value="TreeGrafter"/>
</dbReference>
<feature type="region of interest" description="Phosphopantothenoylcysteine decarboxylase" evidence="3">
    <location>
        <begin position="1"/>
        <end position="187"/>
    </location>
</feature>
<dbReference type="SUPFAM" id="SSF52507">
    <property type="entry name" value="Homo-oligomeric flavin-containing Cys decarboxylases, HFCD"/>
    <property type="match status" value="1"/>
</dbReference>
<dbReference type="PANTHER" id="PTHR14359">
    <property type="entry name" value="HOMO-OLIGOMERIC FLAVIN CONTAINING CYS DECARBOXYLASE FAMILY"/>
    <property type="match status" value="1"/>
</dbReference>
<comment type="caution">
    <text evidence="3">Lacks conserved residue(s) required for the propagation of feature annotation.</text>
</comment>
<evidence type="ECO:0000256" key="3">
    <source>
        <dbReference type="HAMAP-Rule" id="MF_02225"/>
    </source>
</evidence>
<dbReference type="InterPro" id="IPR005252">
    <property type="entry name" value="CoaBC"/>
</dbReference>
<comment type="pathway">
    <text evidence="3 4">Cofactor biosynthesis; coenzyme A biosynthesis; CoA from (R)-pantothenate: step 3/5.</text>
</comment>
<dbReference type="Gene3D" id="3.40.50.1950">
    <property type="entry name" value="Flavin prenyltransferase-like"/>
    <property type="match status" value="1"/>
</dbReference>
<comment type="caution">
    <text evidence="7">The sequence shown here is derived from an EMBL/GenBank/DDBJ whole genome shotgun (WGS) entry which is preliminary data.</text>
</comment>
<keyword evidence="2 3" id="KW-0456">Lyase</keyword>
<reference evidence="7" key="1">
    <citation type="journal article" date="2014" name="Int. J. Syst. Evol. Microbiol.">
        <title>Complete genome sequence of Corynebacterium casei LMG S-19264T (=DSM 44701T), isolated from a smear-ripened cheese.</title>
        <authorList>
            <consortium name="US DOE Joint Genome Institute (JGI-PGF)"/>
            <person name="Walter F."/>
            <person name="Albersmeier A."/>
            <person name="Kalinowski J."/>
            <person name="Ruckert C."/>
        </authorList>
    </citation>
    <scope>NUCLEOTIDE SEQUENCE</scope>
    <source>
        <strain evidence="7">JCM 18487</strain>
    </source>
</reference>
<feature type="binding site" evidence="3">
    <location>
        <position position="276"/>
    </location>
    <ligand>
        <name>CTP</name>
        <dbReference type="ChEBI" id="CHEBI:37563"/>
    </ligand>
</feature>
<dbReference type="NCBIfam" id="TIGR00521">
    <property type="entry name" value="coaBC_dfp"/>
    <property type="match status" value="1"/>
</dbReference>
<keyword evidence="1 3" id="KW-0210">Decarboxylase</keyword>
<reference evidence="7" key="2">
    <citation type="submission" date="2020-09" db="EMBL/GenBank/DDBJ databases">
        <authorList>
            <person name="Sun Q."/>
            <person name="Ohkuma M."/>
        </authorList>
    </citation>
    <scope>NUCLEOTIDE SEQUENCE</scope>
    <source>
        <strain evidence="7">JCM 18487</strain>
    </source>
</reference>
<dbReference type="EC" id="6.3.2.5" evidence="3"/>
<evidence type="ECO:0000256" key="4">
    <source>
        <dbReference type="RuleBase" id="RU364078"/>
    </source>
</evidence>
<dbReference type="Gene3D" id="3.40.50.10300">
    <property type="entry name" value="CoaB-like"/>
    <property type="match status" value="1"/>
</dbReference>
<dbReference type="EC" id="4.1.1.36" evidence="3"/>
<proteinExistence type="inferred from homology"/>
<evidence type="ECO:0000259" key="5">
    <source>
        <dbReference type="Pfam" id="PF02441"/>
    </source>
</evidence>
<dbReference type="InterPro" id="IPR035929">
    <property type="entry name" value="CoaB-like_sf"/>
</dbReference>
<evidence type="ECO:0000256" key="2">
    <source>
        <dbReference type="ARBA" id="ARBA00023239"/>
    </source>
</evidence>
<name>A0A917NG02_9BACL</name>
<evidence type="ECO:0000259" key="6">
    <source>
        <dbReference type="Pfam" id="PF04127"/>
    </source>
</evidence>